<keyword evidence="2" id="KW-1185">Reference proteome</keyword>
<proteinExistence type="predicted"/>
<accession>A0A845LEJ8</accession>
<comment type="caution">
    <text evidence="1">The sequence shown here is derived from an EMBL/GenBank/DDBJ whole genome shotgun (WGS) entry which is preliminary data.</text>
</comment>
<protein>
    <submittedName>
        <fullName evidence="1">Uncharacterized protein</fullName>
    </submittedName>
</protein>
<organism evidence="1 2">
    <name type="scientific">Heliomicrobium undosum</name>
    <dbReference type="NCBI Taxonomy" id="121734"/>
    <lineage>
        <taxon>Bacteria</taxon>
        <taxon>Bacillati</taxon>
        <taxon>Bacillota</taxon>
        <taxon>Clostridia</taxon>
        <taxon>Eubacteriales</taxon>
        <taxon>Heliobacteriaceae</taxon>
        <taxon>Heliomicrobium</taxon>
    </lineage>
</organism>
<dbReference type="RefSeq" id="WP_161259868.1">
    <property type="nucleotide sequence ID" value="NZ_WXEY01000034.1"/>
</dbReference>
<gene>
    <name evidence="1" type="ORF">GTO91_16750</name>
</gene>
<evidence type="ECO:0000313" key="1">
    <source>
        <dbReference type="EMBL" id="MZP31351.1"/>
    </source>
</evidence>
<sequence>MDEMGVEKQLSEETLKSLIRSAIDRASRFDEEDITLHLGIVAHILSEDKALSSKAPFAPITPDGAEDILEAQRNSMVEQIASTAEKRRLDITQEELSKTLVINASEPHLNQAVDIEISPRLPVIRTDAIGRVLLTPSHETFIPARAAEKTVSGNEVSRSELDLGHIEIDTTPPDNPRLLNYDFSENLTWLMRVSFESAVTELVRKGRELAEEVRQKAYHVLCKKPDLNKETADLYKVFESFVPVAFATMLPPGWGDEKVFLFFLAVFTYLAKKGLKRFCKDSLDQGTSSPAPAG</sequence>
<name>A0A845LEJ8_9FIRM</name>
<evidence type="ECO:0000313" key="2">
    <source>
        <dbReference type="Proteomes" id="UP000463470"/>
    </source>
</evidence>
<dbReference type="EMBL" id="WXEY01000034">
    <property type="protein sequence ID" value="MZP31351.1"/>
    <property type="molecule type" value="Genomic_DNA"/>
</dbReference>
<reference evidence="1 2" key="1">
    <citation type="submission" date="2020-01" db="EMBL/GenBank/DDBJ databases">
        <title>Whole-genome sequence of Heliobacterium undosum DSM 13378.</title>
        <authorList>
            <person name="Kyndt J.A."/>
            <person name="Meyer T.E."/>
        </authorList>
    </citation>
    <scope>NUCLEOTIDE SEQUENCE [LARGE SCALE GENOMIC DNA]</scope>
    <source>
        <strain evidence="1 2">DSM 13378</strain>
    </source>
</reference>
<dbReference type="AlphaFoldDB" id="A0A845LEJ8"/>
<dbReference type="Proteomes" id="UP000463470">
    <property type="component" value="Unassembled WGS sequence"/>
</dbReference>